<evidence type="ECO:0000259" key="4">
    <source>
        <dbReference type="Pfam" id="PF13472"/>
    </source>
</evidence>
<keyword evidence="6" id="KW-1185">Reference proteome</keyword>
<feature type="active site" evidence="1">
    <location>
        <position position="284"/>
    </location>
</feature>
<feature type="signal peptide" evidence="3">
    <location>
        <begin position="1"/>
        <end position="28"/>
    </location>
</feature>
<dbReference type="InParanoid" id="A0A263D7X9"/>
<dbReference type="EMBL" id="NKYE01000002">
    <property type="protein sequence ID" value="OZM74612.1"/>
    <property type="molecule type" value="Genomic_DNA"/>
</dbReference>
<dbReference type="SUPFAM" id="SSF52266">
    <property type="entry name" value="SGNH hydrolase"/>
    <property type="match status" value="1"/>
</dbReference>
<accession>A0A263D7X9</accession>
<dbReference type="CDD" id="cd01823">
    <property type="entry name" value="SEST_like"/>
    <property type="match status" value="1"/>
</dbReference>
<dbReference type="RefSeq" id="WP_094861511.1">
    <property type="nucleotide sequence ID" value="NZ_NKYE01000002.1"/>
</dbReference>
<reference evidence="5 6" key="1">
    <citation type="submission" date="2017-07" db="EMBL/GenBank/DDBJ databases">
        <title>Amycolatopsis antarcticus sp. nov., isolated from the surface of an Antarcticus brown macroalga.</title>
        <authorList>
            <person name="Wang J."/>
            <person name="Leiva S."/>
            <person name="Huang J."/>
            <person name="Huang Y."/>
        </authorList>
    </citation>
    <scope>NUCLEOTIDE SEQUENCE [LARGE SCALE GENOMIC DNA]</scope>
    <source>
        <strain evidence="5 6">AU-G6</strain>
    </source>
</reference>
<feature type="disulfide bond" evidence="2">
    <location>
        <begin position="147"/>
        <end position="160"/>
    </location>
</feature>
<feature type="chain" id="PRO_5013374571" evidence="3">
    <location>
        <begin position="29"/>
        <end position="302"/>
    </location>
</feature>
<feature type="domain" description="SGNH hydrolase-type esterase" evidence="4">
    <location>
        <begin position="49"/>
        <end position="285"/>
    </location>
</feature>
<protein>
    <submittedName>
        <fullName evidence="5">GDSL family lipase</fullName>
    </submittedName>
</protein>
<dbReference type="OrthoDB" id="5503950at2"/>
<dbReference type="Proteomes" id="UP000242444">
    <property type="component" value="Unassembled WGS sequence"/>
</dbReference>
<evidence type="ECO:0000256" key="2">
    <source>
        <dbReference type="PIRSR" id="PIRSR637460-2"/>
    </source>
</evidence>
<dbReference type="PANTHER" id="PTHR37981:SF1">
    <property type="entry name" value="SGNH HYDROLASE-TYPE ESTERASE DOMAIN-CONTAINING PROTEIN"/>
    <property type="match status" value="1"/>
</dbReference>
<dbReference type="Pfam" id="PF13472">
    <property type="entry name" value="Lipase_GDSL_2"/>
    <property type="match status" value="1"/>
</dbReference>
<proteinExistence type="predicted"/>
<feature type="disulfide bond" evidence="2">
    <location>
        <begin position="70"/>
        <end position="95"/>
    </location>
</feature>
<dbReference type="Gene3D" id="3.40.50.1110">
    <property type="entry name" value="SGNH hydrolase"/>
    <property type="match status" value="1"/>
</dbReference>
<dbReference type="InterPro" id="IPR037460">
    <property type="entry name" value="SEST-like"/>
</dbReference>
<dbReference type="GO" id="GO:0019433">
    <property type="term" value="P:triglyceride catabolic process"/>
    <property type="evidence" value="ECO:0007669"/>
    <property type="project" value="TreeGrafter"/>
</dbReference>
<gene>
    <name evidence="5" type="ORF">CFN78_03580</name>
</gene>
<feature type="disulfide bond" evidence="2">
    <location>
        <begin position="214"/>
        <end position="263"/>
    </location>
</feature>
<keyword evidence="3" id="KW-0732">Signal</keyword>
<evidence type="ECO:0000256" key="3">
    <source>
        <dbReference type="SAM" id="SignalP"/>
    </source>
</evidence>
<evidence type="ECO:0000313" key="6">
    <source>
        <dbReference type="Proteomes" id="UP000242444"/>
    </source>
</evidence>
<dbReference type="GO" id="GO:0004806">
    <property type="term" value="F:triacylglycerol lipase activity"/>
    <property type="evidence" value="ECO:0007669"/>
    <property type="project" value="TreeGrafter"/>
</dbReference>
<dbReference type="InterPro" id="IPR013830">
    <property type="entry name" value="SGNH_hydro"/>
</dbReference>
<dbReference type="InterPro" id="IPR036514">
    <property type="entry name" value="SGNH_hydro_sf"/>
</dbReference>
<keyword evidence="2" id="KW-1015">Disulfide bond</keyword>
<organism evidence="5 6">
    <name type="scientific">Amycolatopsis antarctica</name>
    <dbReference type="NCBI Taxonomy" id="1854586"/>
    <lineage>
        <taxon>Bacteria</taxon>
        <taxon>Bacillati</taxon>
        <taxon>Actinomycetota</taxon>
        <taxon>Actinomycetes</taxon>
        <taxon>Pseudonocardiales</taxon>
        <taxon>Pseudonocardiaceae</taxon>
        <taxon>Amycolatopsis</taxon>
    </lineage>
</organism>
<name>A0A263D7X9_9PSEU</name>
<dbReference type="AlphaFoldDB" id="A0A263D7X9"/>
<comment type="caution">
    <text evidence="5">The sequence shown here is derived from an EMBL/GenBank/DDBJ whole genome shotgun (WGS) entry which is preliminary data.</text>
</comment>
<sequence length="302" mass="30855">MRVRRPLLAGIVTVSALLAVLLPGSASADAVPEWGKAGSGPDDAVEYVALGDSYTAGPLIPLLRLDPVGCAKSTSNYPSLLAGRLGVSRFTDVSCSAADTGDMTAAQSVPLGSNKPQLDALDAGTDLVTLGIGGNDHGVFGSIISTCPGLRDADPAGAPCREHFTENGVDTLMTAIADTGRSVEGVLREIRSRAPEATVLAVGYPRIAPESGYCAALPFAEGDYAWLNSIEEALNKAVSDAVGAEGTSSYVDTFGPSLGHDACAGGQAWINGKDTNLLAAASYHPFRRGMEGIAGVLAEHLG</sequence>
<dbReference type="PANTHER" id="PTHR37981">
    <property type="entry name" value="LIPASE 2"/>
    <property type="match status" value="1"/>
</dbReference>
<feature type="active site" description="Nucleophile" evidence="1">
    <location>
        <position position="53"/>
    </location>
</feature>
<evidence type="ECO:0000313" key="5">
    <source>
        <dbReference type="EMBL" id="OZM74612.1"/>
    </source>
</evidence>
<evidence type="ECO:0000256" key="1">
    <source>
        <dbReference type="PIRSR" id="PIRSR637460-1"/>
    </source>
</evidence>